<dbReference type="GO" id="GO:0008081">
    <property type="term" value="F:phosphoric diester hydrolase activity"/>
    <property type="evidence" value="ECO:0007669"/>
    <property type="project" value="UniProtKB-ARBA"/>
</dbReference>
<dbReference type="RefSeq" id="WP_061477242.1">
    <property type="nucleotide sequence ID" value="NZ_JMGO02000016.1"/>
</dbReference>
<dbReference type="SMART" id="SM00091">
    <property type="entry name" value="PAS"/>
    <property type="match status" value="1"/>
</dbReference>
<organism evidence="4 5">
    <name type="scientific">Aeromonas enteropelogenes</name>
    <name type="common">Aeromonas trota</name>
    <dbReference type="NCBI Taxonomy" id="29489"/>
    <lineage>
        <taxon>Bacteria</taxon>
        <taxon>Pseudomonadati</taxon>
        <taxon>Pseudomonadota</taxon>
        <taxon>Gammaproteobacteria</taxon>
        <taxon>Aeromonadales</taxon>
        <taxon>Aeromonadaceae</taxon>
        <taxon>Aeromonas</taxon>
    </lineage>
</organism>
<dbReference type="Gene3D" id="3.30.450.20">
    <property type="entry name" value="PAS domain"/>
    <property type="match status" value="1"/>
</dbReference>
<evidence type="ECO:0000313" key="5">
    <source>
        <dbReference type="Proteomes" id="UP000078435"/>
    </source>
</evidence>
<dbReference type="InterPro" id="IPR037522">
    <property type="entry name" value="HD_GYP_dom"/>
</dbReference>
<dbReference type="SUPFAM" id="SSF55785">
    <property type="entry name" value="PYP-like sensor domain (PAS domain)"/>
    <property type="match status" value="1"/>
</dbReference>
<dbReference type="Proteomes" id="UP000078435">
    <property type="component" value="Unassembled WGS sequence"/>
</dbReference>
<dbReference type="InterPro" id="IPR000700">
    <property type="entry name" value="PAS-assoc_C"/>
</dbReference>
<dbReference type="Pfam" id="PF08448">
    <property type="entry name" value="PAS_4"/>
    <property type="match status" value="1"/>
</dbReference>
<feature type="domain" description="HD-GYP" evidence="3">
    <location>
        <begin position="283"/>
        <end position="478"/>
    </location>
</feature>
<dbReference type="PROSITE" id="PS51832">
    <property type="entry name" value="HD_GYP"/>
    <property type="match status" value="1"/>
</dbReference>
<dbReference type="NCBIfam" id="TIGR00229">
    <property type="entry name" value="sensory_box"/>
    <property type="match status" value="1"/>
</dbReference>
<feature type="domain" description="PAC" evidence="2">
    <location>
        <begin position="233"/>
        <end position="285"/>
    </location>
</feature>
<dbReference type="PANTHER" id="PTHR43155">
    <property type="entry name" value="CYCLIC DI-GMP PHOSPHODIESTERASE PA4108-RELATED"/>
    <property type="match status" value="1"/>
</dbReference>
<protein>
    <submittedName>
        <fullName evidence="4">Phosphodiesterase</fullName>
    </submittedName>
</protein>
<dbReference type="EMBL" id="JMGO02000016">
    <property type="protein sequence ID" value="KXU78797.1"/>
    <property type="molecule type" value="Genomic_DNA"/>
</dbReference>
<dbReference type="PANTHER" id="PTHR43155:SF2">
    <property type="entry name" value="CYCLIC DI-GMP PHOSPHODIESTERASE PA4108"/>
    <property type="match status" value="1"/>
</dbReference>
<dbReference type="CDD" id="cd00077">
    <property type="entry name" value="HDc"/>
    <property type="match status" value="1"/>
</dbReference>
<dbReference type="Gene3D" id="1.10.3210.10">
    <property type="entry name" value="Hypothetical protein af1432"/>
    <property type="match status" value="1"/>
</dbReference>
<dbReference type="SUPFAM" id="SSF109604">
    <property type="entry name" value="HD-domain/PDEase-like"/>
    <property type="match status" value="1"/>
</dbReference>
<name>A0A175VE89_AEREN</name>
<dbReference type="InterPro" id="IPR003607">
    <property type="entry name" value="HD/PDEase_dom"/>
</dbReference>
<dbReference type="InterPro" id="IPR035965">
    <property type="entry name" value="PAS-like_dom_sf"/>
</dbReference>
<proteinExistence type="predicted"/>
<dbReference type="Pfam" id="PF13487">
    <property type="entry name" value="HD_5"/>
    <property type="match status" value="1"/>
</dbReference>
<sequence>MNQDHAMAIVCDLALCIGREVTLDALLTKVLQRFMYHCGTPVGMVLEHDEAGYRLLKVIGDDALNRQCGSSLPLPSWLDEGDECILPHPLPLPGRHVYHHVYRLKVEGGYLILLLSLQQEPAHAICQLFNPVLGNLARAIQLCKDSEQLALRQQAELQDLQHFNQSLLKAIPIPVFYQDVEGHFLGCNPAFSQLSGISKSDLLGQRAEDLLPRNLTRAYLAKDAELLRNRQPQRIELKLPNVHGRYYEMICFKDLFYDHQGAIAGMIGALVDITLLKESEQHQRDLLFQTISALSSAITHKERNSAGHELRVHDLALAIGQAMQLSQDRLDGLGLAAMVHNIGLLQIPSELITRPRELRPVEFALIKQHPQAGYEILKQIDFPWPIATIVLQHHENLDGSGYPNGLTESAICLEARIIRVADSLMAMTAHRPFRRAMPLSDAFAELTRYAGIHYDESVVNVCLSLWQSGYGFTPQMDKAG</sequence>
<dbReference type="OrthoDB" id="9802066at2"/>
<gene>
    <name evidence="4" type="ORF">LCR_02570</name>
</gene>
<accession>A0A175VE89</accession>
<dbReference type="PROSITE" id="PS50113">
    <property type="entry name" value="PAC"/>
    <property type="match status" value="1"/>
</dbReference>
<dbReference type="InterPro" id="IPR013656">
    <property type="entry name" value="PAS_4"/>
</dbReference>
<dbReference type="InterPro" id="IPR000014">
    <property type="entry name" value="PAS"/>
</dbReference>
<feature type="domain" description="PAS" evidence="1">
    <location>
        <begin position="167"/>
        <end position="205"/>
    </location>
</feature>
<reference evidence="4 5" key="1">
    <citation type="submission" date="2016-02" db="EMBL/GenBank/DDBJ databases">
        <title>Draft genome sequence of Aeromonas trota strain 1999lcr isolated from cerebrospinal fluid (CSF).</title>
        <authorList>
            <person name="Dallagassa C.B."/>
            <person name="Prediger K.C."/>
            <person name="Weiss V.A."/>
            <person name="Assis F.E."/>
            <person name="Baura V."/>
            <person name="Cruz L.M."/>
            <person name="Souza E.M."/>
            <person name="Pedrosa F.O."/>
            <person name="Fadel-Picheth C.M."/>
        </authorList>
    </citation>
    <scope>NUCLEOTIDE SEQUENCE [LARGE SCALE GENOMIC DNA]</scope>
    <source>
        <strain evidence="4 5">1999lcr</strain>
    </source>
</reference>
<evidence type="ECO:0000259" key="2">
    <source>
        <dbReference type="PROSITE" id="PS50113"/>
    </source>
</evidence>
<dbReference type="PROSITE" id="PS50112">
    <property type="entry name" value="PAS"/>
    <property type="match status" value="1"/>
</dbReference>
<evidence type="ECO:0000259" key="1">
    <source>
        <dbReference type="PROSITE" id="PS50112"/>
    </source>
</evidence>
<dbReference type="AlphaFoldDB" id="A0A175VE89"/>
<evidence type="ECO:0000313" key="4">
    <source>
        <dbReference type="EMBL" id="KXU78797.1"/>
    </source>
</evidence>
<evidence type="ECO:0000259" key="3">
    <source>
        <dbReference type="PROSITE" id="PS51832"/>
    </source>
</evidence>
<comment type="caution">
    <text evidence="4">The sequence shown here is derived from an EMBL/GenBank/DDBJ whole genome shotgun (WGS) entry which is preliminary data.</text>
</comment>
<dbReference type="CDD" id="cd00130">
    <property type="entry name" value="PAS"/>
    <property type="match status" value="1"/>
</dbReference>